<evidence type="ECO:0000256" key="3">
    <source>
        <dbReference type="RuleBase" id="RU003718"/>
    </source>
</evidence>
<dbReference type="SUPFAM" id="SSF53756">
    <property type="entry name" value="UDP-Glycosyltransferase/glycogen phosphorylase"/>
    <property type="match status" value="1"/>
</dbReference>
<evidence type="ECO:0000256" key="1">
    <source>
        <dbReference type="ARBA" id="ARBA00009995"/>
    </source>
</evidence>
<dbReference type="InterPro" id="IPR002213">
    <property type="entry name" value="UDP_glucos_trans"/>
</dbReference>
<keyword evidence="5" id="KW-1185">Reference proteome</keyword>
<evidence type="ECO:0000256" key="2">
    <source>
        <dbReference type="ARBA" id="ARBA00022679"/>
    </source>
</evidence>
<gene>
    <name evidence="4" type="ORF">AMTR_s00110p00116750</name>
</gene>
<dbReference type="FunFam" id="3.40.50.2000:FF:000061">
    <property type="entry name" value="UDP-glycosyltransferase 83A1"/>
    <property type="match status" value="1"/>
</dbReference>
<proteinExistence type="inferred from homology"/>
<dbReference type="PROSITE" id="PS00375">
    <property type="entry name" value="UDPGT"/>
    <property type="match status" value="1"/>
</dbReference>
<sequence>MEFFYTYKGNNVLDFKRPLDGLKQVLLGPNIGKRNRMMLRDDKISAIIGLLHNRSMIQLTPNTPLIDPSHFPWLCVGDTMVQKFIYRYIRQFMKNLEGVEWVLCNSFYELEAATFDSFPNLLPIGPLLQSNHHGQPTSLWTEDETCLEWLNKQPECSVIYVSFGSLTLFDKCQLHELALALENLGRPFLWVARPDLIDKAGVAYLEGFLDRMEVHGKVVGWCPQREVLTHPSIACFVTHCGWNSTIEGVSNGVPLICWPKFVDQFLNKSYIVDIWKVGLELEGNKDGFFSKEEIRGKVEELLGDQAIRERALKLKEQAIYSVTEGTSRKNLTSFIEAMKMHV</sequence>
<dbReference type="PANTHER" id="PTHR11926:SF1412">
    <property type="entry name" value="UDP-GLYCOSYLTRANSFERASE 83A1-LIKE"/>
    <property type="match status" value="1"/>
</dbReference>
<dbReference type="Gene3D" id="3.40.50.2000">
    <property type="entry name" value="Glycogen Phosphorylase B"/>
    <property type="match status" value="2"/>
</dbReference>
<protein>
    <submittedName>
        <fullName evidence="4">Uncharacterized protein</fullName>
    </submittedName>
</protein>
<dbReference type="GO" id="GO:0035251">
    <property type="term" value="F:UDP-glucosyltransferase activity"/>
    <property type="evidence" value="ECO:0000318"/>
    <property type="project" value="GO_Central"/>
</dbReference>
<dbReference type="KEGG" id="atr:18427996"/>
<keyword evidence="2 3" id="KW-0808">Transferase</keyword>
<dbReference type="AlphaFoldDB" id="W1NWE7"/>
<dbReference type="EMBL" id="KI394965">
    <property type="protein sequence ID" value="ERM99952.1"/>
    <property type="molecule type" value="Genomic_DNA"/>
</dbReference>
<comment type="similarity">
    <text evidence="1 3">Belongs to the UDP-glycosyltransferase family.</text>
</comment>
<reference evidence="5" key="1">
    <citation type="journal article" date="2013" name="Science">
        <title>The Amborella genome and the evolution of flowering plants.</title>
        <authorList>
            <consortium name="Amborella Genome Project"/>
        </authorList>
    </citation>
    <scope>NUCLEOTIDE SEQUENCE [LARGE SCALE GENOMIC DNA]</scope>
</reference>
<dbReference type="InterPro" id="IPR035595">
    <property type="entry name" value="UDP_glycos_trans_CS"/>
</dbReference>
<dbReference type="eggNOG" id="KOG1192">
    <property type="taxonomic scope" value="Eukaryota"/>
</dbReference>
<dbReference type="Pfam" id="PF00201">
    <property type="entry name" value="UDPGT"/>
    <property type="match status" value="1"/>
</dbReference>
<dbReference type="Proteomes" id="UP000017836">
    <property type="component" value="Unassembled WGS sequence"/>
</dbReference>
<evidence type="ECO:0000313" key="5">
    <source>
        <dbReference type="Proteomes" id="UP000017836"/>
    </source>
</evidence>
<dbReference type="HOGENOM" id="CLU_001724_1_0_1"/>
<keyword evidence="3" id="KW-0328">Glycosyltransferase</keyword>
<evidence type="ECO:0000313" key="4">
    <source>
        <dbReference type="EMBL" id="ERM99952.1"/>
    </source>
</evidence>
<dbReference type="PANTHER" id="PTHR11926">
    <property type="entry name" value="GLUCOSYL/GLUCURONOSYL TRANSFERASES"/>
    <property type="match status" value="1"/>
</dbReference>
<dbReference type="OMA" id="QSYVCNM"/>
<dbReference type="Gramene" id="ERM99952">
    <property type="protein sequence ID" value="ERM99952"/>
    <property type="gene ID" value="AMTR_s00110p00116750"/>
</dbReference>
<dbReference type="OrthoDB" id="5835829at2759"/>
<organism evidence="4 5">
    <name type="scientific">Amborella trichopoda</name>
    <dbReference type="NCBI Taxonomy" id="13333"/>
    <lineage>
        <taxon>Eukaryota</taxon>
        <taxon>Viridiplantae</taxon>
        <taxon>Streptophyta</taxon>
        <taxon>Embryophyta</taxon>
        <taxon>Tracheophyta</taxon>
        <taxon>Spermatophyta</taxon>
        <taxon>Magnoliopsida</taxon>
        <taxon>Amborellales</taxon>
        <taxon>Amborellaceae</taxon>
        <taxon>Amborella</taxon>
    </lineage>
</organism>
<dbReference type="CDD" id="cd03784">
    <property type="entry name" value="GT1_Gtf-like"/>
    <property type="match status" value="1"/>
</dbReference>
<name>W1NWE7_AMBTC</name>
<accession>W1NWE7</accession>